<dbReference type="HOGENOM" id="CLU_440976_0_0_1"/>
<dbReference type="Pfam" id="PF01764">
    <property type="entry name" value="Lipase_3"/>
    <property type="match status" value="1"/>
</dbReference>
<gene>
    <name evidence="3" type="ORF">NEMVEDRAFT_v1g203024</name>
</gene>
<dbReference type="OMA" id="FAINCAL"/>
<feature type="transmembrane region" description="Helical" evidence="1">
    <location>
        <begin position="227"/>
        <end position="247"/>
    </location>
</feature>
<proteinExistence type="predicted"/>
<dbReference type="InterPro" id="IPR029058">
    <property type="entry name" value="AB_hydrolase_fold"/>
</dbReference>
<feature type="transmembrane region" description="Helical" evidence="1">
    <location>
        <begin position="259"/>
        <end position="278"/>
    </location>
</feature>
<dbReference type="InParanoid" id="A7RW46"/>
<dbReference type="Proteomes" id="UP000001593">
    <property type="component" value="Unassembled WGS sequence"/>
</dbReference>
<dbReference type="SUPFAM" id="SSF53474">
    <property type="entry name" value="alpha/beta-Hydrolases"/>
    <property type="match status" value="1"/>
</dbReference>
<keyword evidence="1" id="KW-0472">Membrane</keyword>
<feature type="transmembrane region" description="Helical" evidence="1">
    <location>
        <begin position="298"/>
        <end position="316"/>
    </location>
</feature>
<feature type="domain" description="Fungal lipase-type" evidence="2">
    <location>
        <begin position="428"/>
        <end position="532"/>
    </location>
</feature>
<name>A7RW46_NEMVE</name>
<feature type="transmembrane region" description="Helical" evidence="1">
    <location>
        <begin position="117"/>
        <end position="148"/>
    </location>
</feature>
<dbReference type="PhylomeDB" id="A7RW46"/>
<keyword evidence="1" id="KW-0812">Transmembrane</keyword>
<protein>
    <recommendedName>
        <fullName evidence="2">Fungal lipase-type domain-containing protein</fullName>
    </recommendedName>
</protein>
<evidence type="ECO:0000256" key="1">
    <source>
        <dbReference type="SAM" id="Phobius"/>
    </source>
</evidence>
<dbReference type="AlphaFoldDB" id="A7RW46"/>
<keyword evidence="4" id="KW-1185">Reference proteome</keyword>
<feature type="transmembrane region" description="Helical" evidence="1">
    <location>
        <begin position="73"/>
        <end position="97"/>
    </location>
</feature>
<feature type="transmembrane region" description="Helical" evidence="1">
    <location>
        <begin position="196"/>
        <end position="215"/>
    </location>
</feature>
<organism evidence="3 4">
    <name type="scientific">Nematostella vectensis</name>
    <name type="common">Starlet sea anemone</name>
    <dbReference type="NCBI Taxonomy" id="45351"/>
    <lineage>
        <taxon>Eukaryota</taxon>
        <taxon>Metazoa</taxon>
        <taxon>Cnidaria</taxon>
        <taxon>Anthozoa</taxon>
        <taxon>Hexacorallia</taxon>
        <taxon>Actiniaria</taxon>
        <taxon>Edwardsiidae</taxon>
        <taxon>Nematostella</taxon>
    </lineage>
</organism>
<dbReference type="EMBL" id="DS469545">
    <property type="protein sequence ID" value="EDO44388.1"/>
    <property type="molecule type" value="Genomic_DNA"/>
</dbReference>
<dbReference type="Gene3D" id="3.40.50.1820">
    <property type="entry name" value="alpha/beta hydrolase"/>
    <property type="match status" value="1"/>
</dbReference>
<sequence length="620" mass="70315">MYDKLGEFAYNFFSLDLSGSKRDVVFVKKIQTVDMTDAGRPSQFQHEVAGLEDGEEETKKTCRWRVFAVIHGISRLAVLLTICTFFLTSFISSLNVALKVTYELPARHAKHTALENLASVCLLVLLGCTIILASVVLSLFWEVVLLVFYKTSKPWMLTVIVLFAVTLIVVTVFNTITASERPIVIRFLENSFETSWWVILVFTTVVSAGLMFFVYKEKRYEKLALAWKMGLLISEGLLAVFLILTPVSFQLTGSSPSTVAFSFFYILFAMIAIVGLVLRGKKIKRKKQISLINWKIMFALGFFYFLILMIAGVSGVTSDVKDAKSVAESWPDGARTQGREIFPRNVTNPNQLPKYLICQNRWSSLNFNIMELGYLARLPYRIVTNQTEISYLANVYFKERGLRWELKRMTSSKPVFYHMHERGSNVHVIGIRGTKTTGDWFENAQLWGEIFIMQAVSSILPIQRLPKRVISSFIYRSGMIGDLLTSDRAKLYFQSIEDYIRDIRSKNSSMEILLVGHSLGGGVAKFIGAKMKIPAVAFSSPGEVYNHVKFGYTYNDLQRYTATVIPDGDFVTWIDKHGGFIQNIRCAVKGIMGCHKVLSTYCELRDSCGWQSRMKCPNDN</sequence>
<keyword evidence="1" id="KW-1133">Transmembrane helix</keyword>
<evidence type="ECO:0000313" key="3">
    <source>
        <dbReference type="EMBL" id="EDO44388.1"/>
    </source>
</evidence>
<dbReference type="STRING" id="45351.A7RW46"/>
<dbReference type="eggNOG" id="ENOG502S6JW">
    <property type="taxonomic scope" value="Eukaryota"/>
</dbReference>
<feature type="transmembrane region" description="Helical" evidence="1">
    <location>
        <begin position="155"/>
        <end position="176"/>
    </location>
</feature>
<accession>A7RW46</accession>
<reference evidence="3 4" key="1">
    <citation type="journal article" date="2007" name="Science">
        <title>Sea anemone genome reveals ancestral eumetazoan gene repertoire and genomic organization.</title>
        <authorList>
            <person name="Putnam N.H."/>
            <person name="Srivastava M."/>
            <person name="Hellsten U."/>
            <person name="Dirks B."/>
            <person name="Chapman J."/>
            <person name="Salamov A."/>
            <person name="Terry A."/>
            <person name="Shapiro H."/>
            <person name="Lindquist E."/>
            <person name="Kapitonov V.V."/>
            <person name="Jurka J."/>
            <person name="Genikhovich G."/>
            <person name="Grigoriev I.V."/>
            <person name="Lucas S.M."/>
            <person name="Steele R.E."/>
            <person name="Finnerty J.R."/>
            <person name="Technau U."/>
            <person name="Martindale M.Q."/>
            <person name="Rokhsar D.S."/>
        </authorList>
    </citation>
    <scope>NUCLEOTIDE SEQUENCE [LARGE SCALE GENOMIC DNA]</scope>
    <source>
        <strain evidence="4">CH2 X CH6</strain>
    </source>
</reference>
<dbReference type="GO" id="GO:0006629">
    <property type="term" value="P:lipid metabolic process"/>
    <property type="evidence" value="ECO:0007669"/>
    <property type="project" value="InterPro"/>
</dbReference>
<dbReference type="InterPro" id="IPR002921">
    <property type="entry name" value="Fungal_lipase-type"/>
</dbReference>
<evidence type="ECO:0000259" key="2">
    <source>
        <dbReference type="Pfam" id="PF01764"/>
    </source>
</evidence>
<evidence type="ECO:0000313" key="4">
    <source>
        <dbReference type="Proteomes" id="UP000001593"/>
    </source>
</evidence>